<comment type="cofactor">
    <cofactor evidence="1">
        <name>Mg(2+)</name>
        <dbReference type="ChEBI" id="CHEBI:18420"/>
    </cofactor>
</comment>
<keyword evidence="1" id="KW-0547">Nucleotide-binding</keyword>
<evidence type="ECO:0000259" key="2">
    <source>
        <dbReference type="Pfam" id="PF05970"/>
    </source>
</evidence>
<accession>A0AAE0G6N9</accession>
<dbReference type="InterPro" id="IPR010285">
    <property type="entry name" value="DNA_helicase_pif1-like_DEAD"/>
</dbReference>
<keyword evidence="1" id="KW-0234">DNA repair</keyword>
<dbReference type="SUPFAM" id="SSF52540">
    <property type="entry name" value="P-loop containing nucleoside triphosphate hydrolases"/>
    <property type="match status" value="1"/>
</dbReference>
<comment type="caution">
    <text evidence="4">The sequence shown here is derived from an EMBL/GenBank/DDBJ whole genome shotgun (WGS) entry which is preliminary data.</text>
</comment>
<keyword evidence="1" id="KW-0227">DNA damage</keyword>
<dbReference type="GO" id="GO:0000723">
    <property type="term" value="P:telomere maintenance"/>
    <property type="evidence" value="ECO:0007669"/>
    <property type="project" value="InterPro"/>
</dbReference>
<dbReference type="GO" id="GO:0016787">
    <property type="term" value="F:hydrolase activity"/>
    <property type="evidence" value="ECO:0007669"/>
    <property type="project" value="UniProtKB-KW"/>
</dbReference>
<dbReference type="Proteomes" id="UP001190700">
    <property type="component" value="Unassembled WGS sequence"/>
</dbReference>
<evidence type="ECO:0000256" key="1">
    <source>
        <dbReference type="RuleBase" id="RU363044"/>
    </source>
</evidence>
<dbReference type="InterPro" id="IPR025476">
    <property type="entry name" value="Helitron_helicase-like"/>
</dbReference>
<dbReference type="Pfam" id="PF14214">
    <property type="entry name" value="Helitron_like_N"/>
    <property type="match status" value="1"/>
</dbReference>
<dbReference type="PANTHER" id="PTHR10492:SF57">
    <property type="entry name" value="ATP-DEPENDENT DNA HELICASE"/>
    <property type="match status" value="1"/>
</dbReference>
<keyword evidence="1" id="KW-0347">Helicase</keyword>
<keyword evidence="1" id="KW-0378">Hydrolase</keyword>
<name>A0AAE0G6N9_9CHLO</name>
<comment type="similarity">
    <text evidence="1">Belongs to the helicase family.</text>
</comment>
<feature type="domain" description="DNA helicase Pif1-like DEAD-box helicase" evidence="2">
    <location>
        <begin position="711"/>
        <end position="780"/>
    </location>
</feature>
<dbReference type="GO" id="GO:0006281">
    <property type="term" value="P:DNA repair"/>
    <property type="evidence" value="ECO:0007669"/>
    <property type="project" value="UniProtKB-KW"/>
</dbReference>
<evidence type="ECO:0000313" key="4">
    <source>
        <dbReference type="EMBL" id="KAK3272602.1"/>
    </source>
</evidence>
<evidence type="ECO:0000313" key="5">
    <source>
        <dbReference type="Proteomes" id="UP001190700"/>
    </source>
</evidence>
<dbReference type="AlphaFoldDB" id="A0AAE0G6N9"/>
<sequence length="810" mass="91548">MNPKWVELAEMFPAGCTTYDCPEITNRVFKMKLDAFLAELNIGSVWSSPTLVSTHSSDPSQRVWTFSLRRSDMPNTAQGYQVSVIEFQKRGLPHAHIVFRPAFMPVGAAHTAAPEGTPQLWADQFTCAQKPTPDVLAQHGLLVCLPSGSYGISKHVRAINYRDMQRMCPKARFYINRRSPSTSDVCLEMKSLVCGERACIDGYSSISRNGRRTSGPMEHGPHPFDDCRPAKWCKQTSQGFCKSCFPRPCGGTRKVENGFIELKRRTGPEIHRGWSAGDEFIVAYNVWMLFKYKTHINVEIAAKVSVIAYLYKYLFKGGDRARFEVRRDAAAVDEIADWKQGMYTSAAEACWILMEFDKFNNSPVVDVLDVHLINSHSREQVPGSSEFEKYVFRPAEVDRYAREHLHIVALTATEFKRHFMATATPPADVKGKCEAQFPGCRVDPAALLRAKPETSFQMRDPPSPDAIVRPIWFKDMQSHGGHTTYYYPCHAVDRHIVRLQRVYKVGSELWYFRMFVMNKPIPIVTDATARDPLRPILEMTPGKTFQSVARLLHLVPHEQEAEIAMAEAVTTHTAPASLFSLFAVLTMCGYPTERILNAPEHQCIRDAMCVEFSGTSDEKRQKFLKELKKHFATNGKTLTDYDIEEPSECDVSELEQHRSYWKEQGPMLRAYLSAHRLFGEQQRIVDRVKHILTSSCPTSSTTSTFAPPFPMLFIDGPAGTGKTTTIAHLLYDMRLNHDKICLASATTALAAQLYHQGETVHALGKLNVTKVNEEIIESMLQDDDPRFELLQRADEGRLFRHIPGGSSSWS</sequence>
<gene>
    <name evidence="4" type="ORF">CYMTET_19109</name>
</gene>
<keyword evidence="1" id="KW-0233">DNA recombination</keyword>
<evidence type="ECO:0000259" key="3">
    <source>
        <dbReference type="Pfam" id="PF14214"/>
    </source>
</evidence>
<dbReference type="Pfam" id="PF05970">
    <property type="entry name" value="PIF1"/>
    <property type="match status" value="1"/>
</dbReference>
<dbReference type="GO" id="GO:0005524">
    <property type="term" value="F:ATP binding"/>
    <property type="evidence" value="ECO:0007669"/>
    <property type="project" value="UniProtKB-KW"/>
</dbReference>
<dbReference type="Gene3D" id="3.40.50.300">
    <property type="entry name" value="P-loop containing nucleotide triphosphate hydrolases"/>
    <property type="match status" value="1"/>
</dbReference>
<reference evidence="4 5" key="1">
    <citation type="journal article" date="2015" name="Genome Biol. Evol.">
        <title>Comparative Genomics of a Bacterivorous Green Alga Reveals Evolutionary Causalities and Consequences of Phago-Mixotrophic Mode of Nutrition.</title>
        <authorList>
            <person name="Burns J.A."/>
            <person name="Paasch A."/>
            <person name="Narechania A."/>
            <person name="Kim E."/>
        </authorList>
    </citation>
    <scope>NUCLEOTIDE SEQUENCE [LARGE SCALE GENOMIC DNA]</scope>
    <source>
        <strain evidence="4 5">PLY_AMNH</strain>
    </source>
</reference>
<keyword evidence="1" id="KW-0067">ATP-binding</keyword>
<dbReference type="GO" id="GO:0006310">
    <property type="term" value="P:DNA recombination"/>
    <property type="evidence" value="ECO:0007669"/>
    <property type="project" value="UniProtKB-KW"/>
</dbReference>
<dbReference type="EMBL" id="LGRX02008879">
    <property type="protein sequence ID" value="KAK3272602.1"/>
    <property type="molecule type" value="Genomic_DNA"/>
</dbReference>
<comment type="catalytic activity">
    <reaction evidence="1">
        <text>ATP + H2O = ADP + phosphate + H(+)</text>
        <dbReference type="Rhea" id="RHEA:13065"/>
        <dbReference type="ChEBI" id="CHEBI:15377"/>
        <dbReference type="ChEBI" id="CHEBI:15378"/>
        <dbReference type="ChEBI" id="CHEBI:30616"/>
        <dbReference type="ChEBI" id="CHEBI:43474"/>
        <dbReference type="ChEBI" id="CHEBI:456216"/>
        <dbReference type="EC" id="5.6.2.3"/>
    </reaction>
</comment>
<protein>
    <recommendedName>
        <fullName evidence="1">ATP-dependent DNA helicase</fullName>
        <ecNumber evidence="1">5.6.2.3</ecNumber>
    </recommendedName>
</protein>
<organism evidence="4 5">
    <name type="scientific">Cymbomonas tetramitiformis</name>
    <dbReference type="NCBI Taxonomy" id="36881"/>
    <lineage>
        <taxon>Eukaryota</taxon>
        <taxon>Viridiplantae</taxon>
        <taxon>Chlorophyta</taxon>
        <taxon>Pyramimonadophyceae</taxon>
        <taxon>Pyramimonadales</taxon>
        <taxon>Pyramimonadaceae</taxon>
        <taxon>Cymbomonas</taxon>
    </lineage>
</organism>
<feature type="domain" description="Helitron helicase-like" evidence="3">
    <location>
        <begin position="2"/>
        <end position="98"/>
    </location>
</feature>
<dbReference type="InterPro" id="IPR027417">
    <property type="entry name" value="P-loop_NTPase"/>
</dbReference>
<proteinExistence type="inferred from homology"/>
<keyword evidence="5" id="KW-1185">Reference proteome</keyword>
<dbReference type="GO" id="GO:0043139">
    <property type="term" value="F:5'-3' DNA helicase activity"/>
    <property type="evidence" value="ECO:0007669"/>
    <property type="project" value="UniProtKB-EC"/>
</dbReference>
<dbReference type="PANTHER" id="PTHR10492">
    <property type="match status" value="1"/>
</dbReference>
<dbReference type="EC" id="5.6.2.3" evidence="1"/>